<evidence type="ECO:0000256" key="2">
    <source>
        <dbReference type="SAM" id="Phobius"/>
    </source>
</evidence>
<dbReference type="AlphaFoldDB" id="A0A8J2NYD5"/>
<protein>
    <submittedName>
        <fullName evidence="3">Uncharacterized protein</fullName>
    </submittedName>
</protein>
<reference evidence="3" key="1">
    <citation type="submission" date="2021-06" db="EMBL/GenBank/DDBJ databases">
        <authorList>
            <person name="Hodson N. C."/>
            <person name="Mongue J. A."/>
            <person name="Jaron S. K."/>
        </authorList>
    </citation>
    <scope>NUCLEOTIDE SEQUENCE</scope>
</reference>
<accession>A0A8J2NYD5</accession>
<organism evidence="3 4">
    <name type="scientific">Allacma fusca</name>
    <dbReference type="NCBI Taxonomy" id="39272"/>
    <lineage>
        <taxon>Eukaryota</taxon>
        <taxon>Metazoa</taxon>
        <taxon>Ecdysozoa</taxon>
        <taxon>Arthropoda</taxon>
        <taxon>Hexapoda</taxon>
        <taxon>Collembola</taxon>
        <taxon>Symphypleona</taxon>
        <taxon>Sminthuridae</taxon>
        <taxon>Allacma</taxon>
    </lineage>
</organism>
<keyword evidence="4" id="KW-1185">Reference proteome</keyword>
<proteinExistence type="predicted"/>
<sequence>MKKTRLVTIRKIEGNHCDDLWKTTPGRQWELPLDLEDLFGWAGPFFPASLGLASVCVLFILSGGLNGPFQLCSVVQMESRTGIGSGGSGTPRNAAVVNTRPFKPSQRPDGLMGRARKESPTESGHEKEYWKGIHKEMQFPVYIPFKNLNPWSASPSTLPASSRFLPFFLSASASLSSTCKRETPLSPNSPTGGRLRDLQFPVTHGGREISQLAIVVQRALPSSSPAGTAAQSLFSSARICSTASTGGVTDELVIIIRLKVN</sequence>
<evidence type="ECO:0000256" key="1">
    <source>
        <dbReference type="SAM" id="MobiDB-lite"/>
    </source>
</evidence>
<keyword evidence="2" id="KW-0812">Transmembrane</keyword>
<evidence type="ECO:0000313" key="4">
    <source>
        <dbReference type="Proteomes" id="UP000708208"/>
    </source>
</evidence>
<keyword evidence="2" id="KW-0472">Membrane</keyword>
<feature type="transmembrane region" description="Helical" evidence="2">
    <location>
        <begin position="38"/>
        <end position="61"/>
    </location>
</feature>
<gene>
    <name evidence="3" type="ORF">AFUS01_LOCUS13985</name>
</gene>
<comment type="caution">
    <text evidence="3">The sequence shown here is derived from an EMBL/GenBank/DDBJ whole genome shotgun (WGS) entry which is preliminary data.</text>
</comment>
<dbReference type="EMBL" id="CAJVCH010116377">
    <property type="protein sequence ID" value="CAG7724999.1"/>
    <property type="molecule type" value="Genomic_DNA"/>
</dbReference>
<dbReference type="Proteomes" id="UP000708208">
    <property type="component" value="Unassembled WGS sequence"/>
</dbReference>
<feature type="compositionally biased region" description="Basic and acidic residues" evidence="1">
    <location>
        <begin position="115"/>
        <end position="127"/>
    </location>
</feature>
<feature type="region of interest" description="Disordered" evidence="1">
    <location>
        <begin position="82"/>
        <end position="127"/>
    </location>
</feature>
<keyword evidence="2" id="KW-1133">Transmembrane helix</keyword>
<name>A0A8J2NYD5_9HEXA</name>
<evidence type="ECO:0000313" key="3">
    <source>
        <dbReference type="EMBL" id="CAG7724999.1"/>
    </source>
</evidence>